<dbReference type="Pfam" id="PF02518">
    <property type="entry name" value="HATPase_c"/>
    <property type="match status" value="1"/>
</dbReference>
<dbReference type="EMBL" id="JBHSPH010000008">
    <property type="protein sequence ID" value="MFC5864054.1"/>
    <property type="molecule type" value="Genomic_DNA"/>
</dbReference>
<evidence type="ECO:0000256" key="4">
    <source>
        <dbReference type="ARBA" id="ARBA00022777"/>
    </source>
</evidence>
<keyword evidence="3" id="KW-0808">Transferase</keyword>
<evidence type="ECO:0000256" key="2">
    <source>
        <dbReference type="ARBA" id="ARBA00012438"/>
    </source>
</evidence>
<keyword evidence="9" id="KW-1185">Reference proteome</keyword>
<dbReference type="InterPro" id="IPR050736">
    <property type="entry name" value="Sensor_HK_Regulatory"/>
</dbReference>
<feature type="region of interest" description="Disordered" evidence="6">
    <location>
        <begin position="105"/>
        <end position="125"/>
    </location>
</feature>
<dbReference type="InterPro" id="IPR005467">
    <property type="entry name" value="His_kinase_dom"/>
</dbReference>
<dbReference type="SUPFAM" id="SSF55874">
    <property type="entry name" value="ATPase domain of HSP90 chaperone/DNA topoisomerase II/histidine kinase"/>
    <property type="match status" value="1"/>
</dbReference>
<protein>
    <recommendedName>
        <fullName evidence="2">histidine kinase</fullName>
        <ecNumber evidence="2">2.7.13.3</ecNumber>
    </recommendedName>
</protein>
<evidence type="ECO:0000256" key="5">
    <source>
        <dbReference type="ARBA" id="ARBA00023012"/>
    </source>
</evidence>
<comment type="caution">
    <text evidence="8">The sequence shown here is derived from an EMBL/GenBank/DDBJ whole genome shotgun (WGS) entry which is preliminary data.</text>
</comment>
<evidence type="ECO:0000313" key="9">
    <source>
        <dbReference type="Proteomes" id="UP001596091"/>
    </source>
</evidence>
<keyword evidence="5" id="KW-0902">Two-component regulatory system</keyword>
<dbReference type="Gene3D" id="3.30.565.10">
    <property type="entry name" value="Histidine kinase-like ATPase, C-terminal domain"/>
    <property type="match status" value="1"/>
</dbReference>
<reference evidence="9" key="1">
    <citation type="journal article" date="2019" name="Int. J. Syst. Evol. Microbiol.">
        <title>The Global Catalogue of Microorganisms (GCM) 10K type strain sequencing project: providing services to taxonomists for standard genome sequencing and annotation.</title>
        <authorList>
            <consortium name="The Broad Institute Genomics Platform"/>
            <consortium name="The Broad Institute Genome Sequencing Center for Infectious Disease"/>
            <person name="Wu L."/>
            <person name="Ma J."/>
        </authorList>
    </citation>
    <scope>NUCLEOTIDE SEQUENCE [LARGE SCALE GENOMIC DNA]</scope>
    <source>
        <strain evidence="9">JCM 4087</strain>
    </source>
</reference>
<dbReference type="PANTHER" id="PTHR43711:SF1">
    <property type="entry name" value="HISTIDINE KINASE 1"/>
    <property type="match status" value="1"/>
</dbReference>
<evidence type="ECO:0000259" key="7">
    <source>
        <dbReference type="PROSITE" id="PS50109"/>
    </source>
</evidence>
<evidence type="ECO:0000256" key="3">
    <source>
        <dbReference type="ARBA" id="ARBA00022679"/>
    </source>
</evidence>
<dbReference type="InterPro" id="IPR036890">
    <property type="entry name" value="HATPase_C_sf"/>
</dbReference>
<dbReference type="PANTHER" id="PTHR43711">
    <property type="entry name" value="TWO-COMPONENT HISTIDINE KINASE"/>
    <property type="match status" value="1"/>
</dbReference>
<keyword evidence="4" id="KW-0418">Kinase</keyword>
<comment type="catalytic activity">
    <reaction evidence="1">
        <text>ATP + protein L-histidine = ADP + protein N-phospho-L-histidine.</text>
        <dbReference type="EC" id="2.7.13.3"/>
    </reaction>
</comment>
<evidence type="ECO:0000256" key="6">
    <source>
        <dbReference type="SAM" id="MobiDB-lite"/>
    </source>
</evidence>
<dbReference type="InterPro" id="IPR003594">
    <property type="entry name" value="HATPase_dom"/>
</dbReference>
<dbReference type="PROSITE" id="PS50109">
    <property type="entry name" value="HIS_KIN"/>
    <property type="match status" value="1"/>
</dbReference>
<dbReference type="SMART" id="SM00387">
    <property type="entry name" value="HATPase_c"/>
    <property type="match status" value="1"/>
</dbReference>
<dbReference type="Proteomes" id="UP001596091">
    <property type="component" value="Unassembled WGS sequence"/>
</dbReference>
<dbReference type="CDD" id="cd00075">
    <property type="entry name" value="HATPase"/>
    <property type="match status" value="1"/>
</dbReference>
<dbReference type="InterPro" id="IPR004358">
    <property type="entry name" value="Sig_transdc_His_kin-like_C"/>
</dbReference>
<feature type="domain" description="Histidine kinase" evidence="7">
    <location>
        <begin position="32"/>
        <end position="323"/>
    </location>
</feature>
<evidence type="ECO:0000313" key="8">
    <source>
        <dbReference type="EMBL" id="MFC5864054.1"/>
    </source>
</evidence>
<dbReference type="GO" id="GO:0005524">
    <property type="term" value="F:ATP binding"/>
    <property type="evidence" value="ECO:0007669"/>
    <property type="project" value="UniProtKB-KW"/>
</dbReference>
<dbReference type="PRINTS" id="PR00344">
    <property type="entry name" value="BCTRLSENSOR"/>
</dbReference>
<gene>
    <name evidence="8" type="ORF">ACFPT7_17240</name>
</gene>
<keyword evidence="8" id="KW-0547">Nucleotide-binding</keyword>
<sequence length="335" mass="35714">MPQLDREEGPAIRNEQAFVQPASASIANSLAGLVHDARNIVAAMDLYCDLLAEPEVLSNQWRHYAADLRLVSGAGRRLLDKLAATAAQTSYLPGTTAAADAQRIPEAARSKSSHPSNRPAPTPFWPDGFHPNFPAIDHESTKIERVCDELRRILPLLSAIAGPGVSIEIADSTQDWPLPLDSEDLTRIMVNLVRNASEAMSGSGHIRIAVEETAGFVVLSIADDGPGIPRELMERIFQAGFSTRESQSFIAAADSTSEPPPSTAWPVKHRGLGLSIVRSIVSAARGTVWAANGTAPQSASVSADPTDTHAGGAVIFLEFPLPNKTPEHSPLHPAN</sequence>
<organism evidence="8 9">
    <name type="scientific">Acidicapsa dinghuensis</name>
    <dbReference type="NCBI Taxonomy" id="2218256"/>
    <lineage>
        <taxon>Bacteria</taxon>
        <taxon>Pseudomonadati</taxon>
        <taxon>Acidobacteriota</taxon>
        <taxon>Terriglobia</taxon>
        <taxon>Terriglobales</taxon>
        <taxon>Acidobacteriaceae</taxon>
        <taxon>Acidicapsa</taxon>
    </lineage>
</organism>
<keyword evidence="8" id="KW-0067">ATP-binding</keyword>
<proteinExistence type="predicted"/>
<evidence type="ECO:0000256" key="1">
    <source>
        <dbReference type="ARBA" id="ARBA00000085"/>
    </source>
</evidence>
<dbReference type="RefSeq" id="WP_263340998.1">
    <property type="nucleotide sequence ID" value="NZ_JAGSYH010000006.1"/>
</dbReference>
<accession>A0ABW1EJ89</accession>
<dbReference type="EC" id="2.7.13.3" evidence="2"/>
<name>A0ABW1EJ89_9BACT</name>